<keyword evidence="2" id="KW-0812">Transmembrane</keyword>
<evidence type="ECO:0000313" key="3">
    <source>
        <dbReference type="EMBL" id="MDR7274486.1"/>
    </source>
</evidence>
<accession>A0AAE3YLH7</accession>
<feature type="transmembrane region" description="Helical" evidence="2">
    <location>
        <begin position="44"/>
        <end position="63"/>
    </location>
</feature>
<gene>
    <name evidence="3" type="ORF">J2S41_001264</name>
</gene>
<comment type="caution">
    <text evidence="3">The sequence shown here is derived from an EMBL/GenBank/DDBJ whole genome shotgun (WGS) entry which is preliminary data.</text>
</comment>
<feature type="compositionally biased region" description="Basic and acidic residues" evidence="1">
    <location>
        <begin position="145"/>
        <end position="172"/>
    </location>
</feature>
<proteinExistence type="predicted"/>
<evidence type="ECO:0000313" key="4">
    <source>
        <dbReference type="Proteomes" id="UP001183643"/>
    </source>
</evidence>
<name>A0AAE3YLH7_9ACTN</name>
<feature type="region of interest" description="Disordered" evidence="1">
    <location>
        <begin position="136"/>
        <end position="172"/>
    </location>
</feature>
<evidence type="ECO:0000256" key="1">
    <source>
        <dbReference type="SAM" id="MobiDB-lite"/>
    </source>
</evidence>
<keyword evidence="2" id="KW-1133">Transmembrane helix</keyword>
<feature type="transmembrane region" description="Helical" evidence="2">
    <location>
        <begin position="69"/>
        <end position="89"/>
    </location>
</feature>
<keyword evidence="4" id="KW-1185">Reference proteome</keyword>
<reference evidence="3" key="1">
    <citation type="submission" date="2023-07" db="EMBL/GenBank/DDBJ databases">
        <title>Sequencing the genomes of 1000 actinobacteria strains.</title>
        <authorList>
            <person name="Klenk H.-P."/>
        </authorList>
    </citation>
    <scope>NUCLEOTIDE SEQUENCE</scope>
    <source>
        <strain evidence="3">DSM 44707</strain>
    </source>
</reference>
<dbReference type="InterPro" id="IPR045629">
    <property type="entry name" value="DUF6232"/>
</dbReference>
<dbReference type="Proteomes" id="UP001183643">
    <property type="component" value="Unassembled WGS sequence"/>
</dbReference>
<keyword evidence="2" id="KW-0472">Membrane</keyword>
<protein>
    <submittedName>
        <fullName evidence="3">Uncharacterized protein</fullName>
    </submittedName>
</protein>
<dbReference type="EMBL" id="JAVDYB010000001">
    <property type="protein sequence ID" value="MDR7274486.1"/>
    <property type="molecule type" value="Genomic_DNA"/>
</dbReference>
<sequence length="172" mass="18508">MIVFFDDPGDGVRVTADTITTGGRSWPLDELETPRTARSPLPRALPRLVALTLFLAFATPVSWFAAGPAIGTAVLVATLVLLAAALLVARRPRPWELWADHRGSAVKIFSSTNPGRYGRVARALVRAADWRVLAGPADDGPGPVDDDHVDPHRRLPQDADRGAPRPGRDQIA</sequence>
<evidence type="ECO:0000256" key="2">
    <source>
        <dbReference type="SAM" id="Phobius"/>
    </source>
</evidence>
<organism evidence="3 4">
    <name type="scientific">Catenuloplanes atrovinosus</name>
    <dbReference type="NCBI Taxonomy" id="137266"/>
    <lineage>
        <taxon>Bacteria</taxon>
        <taxon>Bacillati</taxon>
        <taxon>Actinomycetota</taxon>
        <taxon>Actinomycetes</taxon>
        <taxon>Micromonosporales</taxon>
        <taxon>Micromonosporaceae</taxon>
        <taxon>Catenuloplanes</taxon>
    </lineage>
</organism>
<dbReference type="AlphaFoldDB" id="A0AAE3YLH7"/>
<dbReference type="Pfam" id="PF19744">
    <property type="entry name" value="DUF6232"/>
    <property type="match status" value="1"/>
</dbReference>